<comment type="similarity">
    <text evidence="1">Belongs to the short-chain dehydrogenases/reductases (SDR) family.</text>
</comment>
<dbReference type="AlphaFoldDB" id="A0AAU7VT10"/>
<dbReference type="PROSITE" id="PS00061">
    <property type="entry name" value="ADH_SHORT"/>
    <property type="match status" value="1"/>
</dbReference>
<dbReference type="FunFam" id="3.40.50.720:FF:000084">
    <property type="entry name" value="Short-chain dehydrogenase reductase"/>
    <property type="match status" value="1"/>
</dbReference>
<dbReference type="CDD" id="cd05233">
    <property type="entry name" value="SDR_c"/>
    <property type="match status" value="1"/>
</dbReference>
<evidence type="ECO:0000313" key="3">
    <source>
        <dbReference type="EMBL" id="XBX77390.1"/>
    </source>
</evidence>
<dbReference type="GO" id="GO:0032787">
    <property type="term" value="P:monocarboxylic acid metabolic process"/>
    <property type="evidence" value="ECO:0007669"/>
    <property type="project" value="UniProtKB-ARBA"/>
</dbReference>
<evidence type="ECO:0000256" key="2">
    <source>
        <dbReference type="ARBA" id="ARBA00023002"/>
    </source>
</evidence>
<name>A0AAU7VT10_9MICO</name>
<reference evidence="3" key="1">
    <citation type="submission" date="2024-06" db="EMBL/GenBank/DDBJ databases">
        <title>Draft genome sequence of Microbacterium sp. strain A8/3-1, isolated from Oxytropis tragacanthoides Fisch. ex DC. Root nodules in the Altai region of Russia.</title>
        <authorList>
            <person name="Sazanova A."/>
            <person name="Guro P."/>
            <person name="Kuznetsova I."/>
            <person name="Belimov A."/>
            <person name="Safronova V."/>
        </authorList>
    </citation>
    <scope>NUCLEOTIDE SEQUENCE</scope>
    <source>
        <strain evidence="3">A8/3-1</strain>
    </source>
</reference>
<dbReference type="Pfam" id="PF13561">
    <property type="entry name" value="adh_short_C2"/>
    <property type="match status" value="1"/>
</dbReference>
<organism evidence="3">
    <name type="scientific">Microbacterium sp. A8/3-1</name>
    <dbReference type="NCBI Taxonomy" id="3160749"/>
    <lineage>
        <taxon>Bacteria</taxon>
        <taxon>Bacillati</taxon>
        <taxon>Actinomycetota</taxon>
        <taxon>Actinomycetes</taxon>
        <taxon>Micrococcales</taxon>
        <taxon>Microbacteriaceae</taxon>
        <taxon>Microbacterium</taxon>
    </lineage>
</organism>
<gene>
    <name evidence="3" type="ORF">ABS642_15945</name>
</gene>
<dbReference type="PRINTS" id="PR00081">
    <property type="entry name" value="GDHRDH"/>
</dbReference>
<dbReference type="RefSeq" id="WP_350350878.1">
    <property type="nucleotide sequence ID" value="NZ_CP158357.1"/>
</dbReference>
<dbReference type="InterPro" id="IPR050259">
    <property type="entry name" value="SDR"/>
</dbReference>
<keyword evidence="2" id="KW-0560">Oxidoreductase</keyword>
<dbReference type="InterPro" id="IPR020904">
    <property type="entry name" value="Sc_DH/Rdtase_CS"/>
</dbReference>
<protein>
    <submittedName>
        <fullName evidence="3">SDR family NAD(P)-dependent oxidoreductase</fullName>
    </submittedName>
</protein>
<dbReference type="PANTHER" id="PTHR42879">
    <property type="entry name" value="3-OXOACYL-(ACYL-CARRIER-PROTEIN) REDUCTASE"/>
    <property type="match status" value="1"/>
</dbReference>
<dbReference type="EMBL" id="CP158357">
    <property type="protein sequence ID" value="XBX77390.1"/>
    <property type="molecule type" value="Genomic_DNA"/>
</dbReference>
<dbReference type="GO" id="GO:0016491">
    <property type="term" value="F:oxidoreductase activity"/>
    <property type="evidence" value="ECO:0007669"/>
    <property type="project" value="UniProtKB-KW"/>
</dbReference>
<dbReference type="Gene3D" id="3.40.50.720">
    <property type="entry name" value="NAD(P)-binding Rossmann-like Domain"/>
    <property type="match status" value="1"/>
</dbReference>
<dbReference type="PRINTS" id="PR00080">
    <property type="entry name" value="SDRFAMILY"/>
</dbReference>
<dbReference type="PANTHER" id="PTHR42879:SF2">
    <property type="entry name" value="3-OXOACYL-[ACYL-CARRIER-PROTEIN] REDUCTASE FABG"/>
    <property type="match status" value="1"/>
</dbReference>
<evidence type="ECO:0000256" key="1">
    <source>
        <dbReference type="ARBA" id="ARBA00006484"/>
    </source>
</evidence>
<dbReference type="InterPro" id="IPR002347">
    <property type="entry name" value="SDR_fam"/>
</dbReference>
<dbReference type="InterPro" id="IPR036291">
    <property type="entry name" value="NAD(P)-bd_dom_sf"/>
</dbReference>
<accession>A0AAU7VT10</accession>
<proteinExistence type="inferred from homology"/>
<sequence length="252" mass="26549">MTDLQGYTALVTGASAGIGEAIARRLAADGARLLVHGRDEQRTRRVAEALDAELIVADLAEASGLDAVLAAIEAVGTLDVLVNNAGFEEPATVDQLDPRILERMFRINVFAPVELIRRSLPQLQRSGRGSIINVTSIHESVPVAGNSGYATTKAALAAYTRTAAVELGPRGIRINNLAPGAIRTAMNEHLIDEIGAERFGRWIPAGRVGAVDDVAGAASFLAGPDSRYISGTTVTVDGAYSNHLVRYEPDPG</sequence>
<dbReference type="SUPFAM" id="SSF51735">
    <property type="entry name" value="NAD(P)-binding Rossmann-fold domains"/>
    <property type="match status" value="1"/>
</dbReference>